<comment type="caution">
    <text evidence="1">The sequence shown here is derived from an EMBL/GenBank/DDBJ whole genome shotgun (WGS) entry which is preliminary data.</text>
</comment>
<dbReference type="AlphaFoldDB" id="A0A645BTJ3"/>
<evidence type="ECO:0000313" key="1">
    <source>
        <dbReference type="EMBL" id="MPM65124.1"/>
    </source>
</evidence>
<organism evidence="1">
    <name type="scientific">bioreactor metagenome</name>
    <dbReference type="NCBI Taxonomy" id="1076179"/>
    <lineage>
        <taxon>unclassified sequences</taxon>
        <taxon>metagenomes</taxon>
        <taxon>ecological metagenomes</taxon>
    </lineage>
</organism>
<dbReference type="Pfam" id="PF13412">
    <property type="entry name" value="HTH_24"/>
    <property type="match status" value="1"/>
</dbReference>
<protein>
    <recommendedName>
        <fullName evidence="2">HTH marR-type domain-containing protein</fullName>
    </recommendedName>
</protein>
<reference evidence="1" key="1">
    <citation type="submission" date="2019-08" db="EMBL/GenBank/DDBJ databases">
        <authorList>
            <person name="Kucharzyk K."/>
            <person name="Murdoch R.W."/>
            <person name="Higgins S."/>
            <person name="Loffler F."/>
        </authorList>
    </citation>
    <scope>NUCLEOTIDE SEQUENCE</scope>
</reference>
<sequence length="66" mass="7346">MNLSNNARLVLQIIKQDGTLTQKEIAEQSLLSTRSVQRAMKELRDNGVIAREGSDKNGRYIATGML</sequence>
<evidence type="ECO:0008006" key="2">
    <source>
        <dbReference type="Google" id="ProtNLM"/>
    </source>
</evidence>
<accession>A0A645BTJ3</accession>
<proteinExistence type="predicted"/>
<dbReference type="SUPFAM" id="SSF46785">
    <property type="entry name" value="Winged helix' DNA-binding domain"/>
    <property type="match status" value="1"/>
</dbReference>
<name>A0A645BTJ3_9ZZZZ</name>
<dbReference type="EMBL" id="VSSQ01020344">
    <property type="protein sequence ID" value="MPM65124.1"/>
    <property type="molecule type" value="Genomic_DNA"/>
</dbReference>
<gene>
    <name evidence="1" type="ORF">SDC9_112016</name>
</gene>
<dbReference type="InterPro" id="IPR036388">
    <property type="entry name" value="WH-like_DNA-bd_sf"/>
</dbReference>
<dbReference type="Gene3D" id="1.10.10.10">
    <property type="entry name" value="Winged helix-like DNA-binding domain superfamily/Winged helix DNA-binding domain"/>
    <property type="match status" value="1"/>
</dbReference>
<dbReference type="InterPro" id="IPR036390">
    <property type="entry name" value="WH_DNA-bd_sf"/>
</dbReference>